<dbReference type="InterPro" id="IPR013325">
    <property type="entry name" value="RNA_pol_sigma_r2"/>
</dbReference>
<dbReference type="GO" id="GO:0003700">
    <property type="term" value="F:DNA-binding transcription factor activity"/>
    <property type="evidence" value="ECO:0007669"/>
    <property type="project" value="InterPro"/>
</dbReference>
<dbReference type="SUPFAM" id="SSF88946">
    <property type="entry name" value="Sigma2 domain of RNA polymerase sigma factors"/>
    <property type="match status" value="1"/>
</dbReference>
<name>Q09CH9_STIAD</name>
<protein>
    <recommendedName>
        <fullName evidence="1">RNA polymerase sigma-70 region 2 domain-containing protein</fullName>
    </recommendedName>
</protein>
<dbReference type="Proteomes" id="UP000032702">
    <property type="component" value="Unassembled WGS sequence"/>
</dbReference>
<proteinExistence type="predicted"/>
<organism evidence="2 3">
    <name type="scientific">Stigmatella aurantiaca (strain DW4/3-1)</name>
    <dbReference type="NCBI Taxonomy" id="378806"/>
    <lineage>
        <taxon>Bacteria</taxon>
        <taxon>Pseudomonadati</taxon>
        <taxon>Myxococcota</taxon>
        <taxon>Myxococcia</taxon>
        <taxon>Myxococcales</taxon>
        <taxon>Cystobacterineae</taxon>
        <taxon>Archangiaceae</taxon>
        <taxon>Stigmatella</taxon>
    </lineage>
</organism>
<comment type="caution">
    <text evidence="2">The sequence shown here is derived from an EMBL/GenBank/DDBJ whole genome shotgun (WGS) entry which is preliminary data.</text>
</comment>
<dbReference type="OrthoDB" id="8479261at2"/>
<evidence type="ECO:0000313" key="2">
    <source>
        <dbReference type="EMBL" id="EAU69385.1"/>
    </source>
</evidence>
<dbReference type="InterPro" id="IPR007627">
    <property type="entry name" value="RNA_pol_sigma70_r2"/>
</dbReference>
<evidence type="ECO:0000259" key="1">
    <source>
        <dbReference type="Pfam" id="PF04542"/>
    </source>
</evidence>
<dbReference type="NCBIfam" id="TIGR02937">
    <property type="entry name" value="sigma70-ECF"/>
    <property type="match status" value="1"/>
</dbReference>
<sequence>MGWRAARTIPWRGFRPSAVNPGFLLHRRAEFDTRVLPRRISWWPAGHTPKGVQPSVPFGANLLGEDAATRLSHSTLRRRRERLDAMSQRARESQRGGGMGYPSVDEAGLHQRVLQGDPVAPVDVFQTYMDQILKILIQERGCDAEVANDSAVDAVMSYLNEPSRYDPRRGRLSTYLIQAAKNRASDRHRTATSQARRDQDYANVVTLQQRPPKEALEDAVEAKRLLQLVEKLLKREKDKITLEHFLQDERSTEALAEALGLKALSPEQKKREVKRHKDRLTKFLERLGKEGNT</sequence>
<evidence type="ECO:0000313" key="3">
    <source>
        <dbReference type="Proteomes" id="UP000032702"/>
    </source>
</evidence>
<dbReference type="GO" id="GO:0006352">
    <property type="term" value="P:DNA-templated transcription initiation"/>
    <property type="evidence" value="ECO:0007669"/>
    <property type="project" value="InterPro"/>
</dbReference>
<accession>Q09CH9</accession>
<dbReference type="EMBL" id="AAMD01000006">
    <property type="protein sequence ID" value="EAU69385.1"/>
    <property type="molecule type" value="Genomic_DNA"/>
</dbReference>
<dbReference type="Pfam" id="PF04542">
    <property type="entry name" value="Sigma70_r2"/>
    <property type="match status" value="1"/>
</dbReference>
<feature type="domain" description="RNA polymerase sigma-70 region 2" evidence="1">
    <location>
        <begin position="125"/>
        <end position="192"/>
    </location>
</feature>
<reference evidence="2 3" key="1">
    <citation type="submission" date="2006-04" db="EMBL/GenBank/DDBJ databases">
        <authorList>
            <person name="Nierman W.C."/>
        </authorList>
    </citation>
    <scope>NUCLEOTIDE SEQUENCE [LARGE SCALE GENOMIC DNA]</scope>
    <source>
        <strain evidence="2 3">DW4/3-1</strain>
    </source>
</reference>
<dbReference type="InterPro" id="IPR014284">
    <property type="entry name" value="RNA_pol_sigma-70_dom"/>
</dbReference>
<dbReference type="Gene3D" id="1.10.1740.10">
    <property type="match status" value="1"/>
</dbReference>
<gene>
    <name evidence="2" type="ORF">STIAU_3658</name>
</gene>
<dbReference type="AlphaFoldDB" id="Q09CH9"/>